<keyword evidence="3" id="KW-1185">Reference proteome</keyword>
<feature type="chain" id="PRO_5041343602" evidence="1">
    <location>
        <begin position="18"/>
        <end position="67"/>
    </location>
</feature>
<dbReference type="AlphaFoldDB" id="A0AA36DHP9"/>
<protein>
    <submittedName>
        <fullName evidence="2">Uncharacterized protein</fullName>
    </submittedName>
</protein>
<evidence type="ECO:0000256" key="1">
    <source>
        <dbReference type="SAM" id="SignalP"/>
    </source>
</evidence>
<accession>A0AA36DHP9</accession>
<proteinExistence type="predicted"/>
<sequence>MMKQLFVLAACVAVAASTVIDCMSCRLDSIQVDTFVTGKFTSPTHGAIEITKLGCQQSGSQSGQGPQ</sequence>
<dbReference type="EMBL" id="CATQJA010002710">
    <property type="protein sequence ID" value="CAJ0587342.1"/>
    <property type="molecule type" value="Genomic_DNA"/>
</dbReference>
<comment type="caution">
    <text evidence="2">The sequence shown here is derived from an EMBL/GenBank/DDBJ whole genome shotgun (WGS) entry which is preliminary data.</text>
</comment>
<evidence type="ECO:0000313" key="3">
    <source>
        <dbReference type="Proteomes" id="UP001177023"/>
    </source>
</evidence>
<name>A0AA36DHP9_9BILA</name>
<gene>
    <name evidence="2" type="ORF">MSPICULIGERA_LOCUS25315</name>
</gene>
<evidence type="ECO:0000313" key="2">
    <source>
        <dbReference type="EMBL" id="CAJ0587342.1"/>
    </source>
</evidence>
<dbReference type="Proteomes" id="UP001177023">
    <property type="component" value="Unassembled WGS sequence"/>
</dbReference>
<reference evidence="2" key="1">
    <citation type="submission" date="2023-06" db="EMBL/GenBank/DDBJ databases">
        <authorList>
            <person name="Delattre M."/>
        </authorList>
    </citation>
    <scope>NUCLEOTIDE SEQUENCE</scope>
    <source>
        <strain evidence="2">AF72</strain>
    </source>
</reference>
<feature type="signal peptide" evidence="1">
    <location>
        <begin position="1"/>
        <end position="17"/>
    </location>
</feature>
<feature type="non-terminal residue" evidence="2">
    <location>
        <position position="67"/>
    </location>
</feature>
<organism evidence="2 3">
    <name type="scientific">Mesorhabditis spiculigera</name>
    <dbReference type="NCBI Taxonomy" id="96644"/>
    <lineage>
        <taxon>Eukaryota</taxon>
        <taxon>Metazoa</taxon>
        <taxon>Ecdysozoa</taxon>
        <taxon>Nematoda</taxon>
        <taxon>Chromadorea</taxon>
        <taxon>Rhabditida</taxon>
        <taxon>Rhabditina</taxon>
        <taxon>Rhabditomorpha</taxon>
        <taxon>Rhabditoidea</taxon>
        <taxon>Rhabditidae</taxon>
        <taxon>Mesorhabditinae</taxon>
        <taxon>Mesorhabditis</taxon>
    </lineage>
</organism>
<keyword evidence="1" id="KW-0732">Signal</keyword>